<evidence type="ECO:0000313" key="12">
    <source>
        <dbReference type="Proteomes" id="UP000250166"/>
    </source>
</evidence>
<comment type="catalytic activity">
    <reaction evidence="6 9">
        <text>lipid IVA (E. coli) + CMP-3-deoxy-beta-D-manno-octulosonate = alpha-Kdo-(2-&gt;6)-lipid IVA (E. coli) + CMP + H(+)</text>
        <dbReference type="Rhea" id="RHEA:28066"/>
        <dbReference type="ChEBI" id="CHEBI:15378"/>
        <dbReference type="ChEBI" id="CHEBI:58603"/>
        <dbReference type="ChEBI" id="CHEBI:60364"/>
        <dbReference type="ChEBI" id="CHEBI:60377"/>
        <dbReference type="ChEBI" id="CHEBI:85987"/>
        <dbReference type="EC" id="2.4.99.12"/>
    </reaction>
</comment>
<dbReference type="EMBL" id="UAWL01000006">
    <property type="protein sequence ID" value="SQB99066.1"/>
    <property type="molecule type" value="Genomic_DNA"/>
</dbReference>
<dbReference type="EC" id="2.4.99.12" evidence="2 9"/>
<keyword evidence="9" id="KW-0448">Lipopolysaccharide biosynthesis</keyword>
<feature type="transmembrane region" description="Helical" evidence="9">
    <location>
        <begin position="20"/>
        <end position="40"/>
    </location>
</feature>
<evidence type="ECO:0000313" key="11">
    <source>
        <dbReference type="EMBL" id="SQB99066.1"/>
    </source>
</evidence>
<dbReference type="PANTHER" id="PTHR42755">
    <property type="entry name" value="3-DEOXY-MANNO-OCTULOSONATE CYTIDYLYLTRANSFERASE"/>
    <property type="match status" value="1"/>
</dbReference>
<evidence type="ECO:0000256" key="9">
    <source>
        <dbReference type="RuleBase" id="RU365103"/>
    </source>
</evidence>
<feature type="site" description="Transition state stabilizer" evidence="8">
    <location>
        <position position="153"/>
    </location>
</feature>
<keyword evidence="4 9" id="KW-0808">Transferase</keyword>
<feature type="active site" description="Proton acceptor" evidence="7">
    <location>
        <position position="78"/>
    </location>
</feature>
<proteinExistence type="inferred from homology"/>
<comment type="pathway">
    <text evidence="1 9">Bacterial outer membrane biogenesis; LPS core biosynthesis.</text>
</comment>
<keyword evidence="9" id="KW-0812">Transmembrane</keyword>
<evidence type="ECO:0000256" key="4">
    <source>
        <dbReference type="ARBA" id="ARBA00022679"/>
    </source>
</evidence>
<evidence type="ECO:0000256" key="8">
    <source>
        <dbReference type="PIRSR" id="PIRSR639901-2"/>
    </source>
</evidence>
<dbReference type="Proteomes" id="UP000250166">
    <property type="component" value="Unassembled WGS sequence"/>
</dbReference>
<dbReference type="GO" id="GO:0009244">
    <property type="term" value="P:lipopolysaccharide core region biosynthetic process"/>
    <property type="evidence" value="ECO:0007669"/>
    <property type="project" value="UniProtKB-UniRule"/>
</dbReference>
<dbReference type="Pfam" id="PF04413">
    <property type="entry name" value="Glycos_transf_N"/>
    <property type="match status" value="1"/>
</dbReference>
<comment type="similarity">
    <text evidence="9">Belongs to the glycosyltransferase group 1 family.</text>
</comment>
<dbReference type="GO" id="GO:0005886">
    <property type="term" value="C:plasma membrane"/>
    <property type="evidence" value="ECO:0007669"/>
    <property type="project" value="UniProtKB-SubCell"/>
</dbReference>
<feature type="site" description="Transition state stabilizer" evidence="8">
    <location>
        <position position="229"/>
    </location>
</feature>
<evidence type="ECO:0000259" key="10">
    <source>
        <dbReference type="Pfam" id="PF04413"/>
    </source>
</evidence>
<dbReference type="InterPro" id="IPR039901">
    <property type="entry name" value="Kdotransferase"/>
</dbReference>
<keyword evidence="9" id="KW-0472">Membrane</keyword>
<dbReference type="Gene3D" id="3.40.50.11720">
    <property type="entry name" value="3-Deoxy-D-manno-octulosonic-acid transferase, N-terminal domain"/>
    <property type="match status" value="1"/>
</dbReference>
<evidence type="ECO:0000256" key="1">
    <source>
        <dbReference type="ARBA" id="ARBA00004713"/>
    </source>
</evidence>
<comment type="subcellular location">
    <subcellularLocation>
        <location evidence="9">Cell membrane</location>
    </subcellularLocation>
</comment>
<feature type="domain" description="3-deoxy-D-manno-octulosonic-acid transferase N-terminal" evidence="10">
    <location>
        <begin position="58"/>
        <end position="230"/>
    </location>
</feature>
<gene>
    <name evidence="11" type="primary">waaA</name>
    <name evidence="11" type="ORF">NCTC13102_01540</name>
</gene>
<evidence type="ECO:0000256" key="6">
    <source>
        <dbReference type="ARBA" id="ARBA00049183"/>
    </source>
</evidence>
<dbReference type="AlphaFoldDB" id="A0A2X3BIE0"/>
<dbReference type="Gene3D" id="3.40.50.2000">
    <property type="entry name" value="Glycogen Phosphorylase B"/>
    <property type="match status" value="1"/>
</dbReference>
<evidence type="ECO:0000256" key="7">
    <source>
        <dbReference type="PIRSR" id="PIRSR639901-1"/>
    </source>
</evidence>
<sequence>MTSSLALIVAESSTSKKMFNYFYLFLCALVYGISLPFLIITSFRTKHRRSIPARFFLDQRFCADFKPALWFHACSFGEIKSIEPIITSLLSHTQSNQTPYQILITTITQTGYNLAQKTYHNHSNIRIHYLPFEIFLPLYKHRLKSLQTLIVTEAELWFELFYLAKSLKAKTLLINARISNASYPKYKKLAFLYRKIFSYIDKILAQTQNDMNHFLTLGANEVCVFGNLKLLATPTITHTYPKPDKLCIIGASTHHTEEEMILESFLALKATHHNAILFLAPRHPERFILVEELLQKNLLRYAKLSDGFRDDVDVLLIDKLMELNNFYAIGDVVILGGAFIKAGGHNPIEPAYFHNKIISGTHIFNQHALFECIQGYTLTQNLTQTLLSFETIPKSQILSIDSKLPELCKEITKGIHNAKSI</sequence>
<dbReference type="GO" id="GO:0009245">
    <property type="term" value="P:lipid A biosynthetic process"/>
    <property type="evidence" value="ECO:0007669"/>
    <property type="project" value="TreeGrafter"/>
</dbReference>
<evidence type="ECO:0000256" key="5">
    <source>
        <dbReference type="ARBA" id="ARBA00031445"/>
    </source>
</evidence>
<keyword evidence="11" id="KW-0328">Glycosyltransferase</keyword>
<dbReference type="NCBIfam" id="NF004389">
    <property type="entry name" value="PRK05749.1-5"/>
    <property type="match status" value="1"/>
</dbReference>
<dbReference type="PANTHER" id="PTHR42755:SF1">
    <property type="entry name" value="3-DEOXY-D-MANNO-OCTULOSONIC ACID TRANSFERASE, MITOCHONDRIAL-RELATED"/>
    <property type="match status" value="1"/>
</dbReference>
<evidence type="ECO:0000256" key="3">
    <source>
        <dbReference type="ARBA" id="ARBA00019077"/>
    </source>
</evidence>
<dbReference type="InterPro" id="IPR038107">
    <property type="entry name" value="Glycos_transf_N_sf"/>
</dbReference>
<protein>
    <recommendedName>
        <fullName evidence="3 9">3-deoxy-D-manno-octulosonic acid transferase</fullName>
        <shortName evidence="9">Kdo transferase</shortName>
        <ecNumber evidence="2 9">2.4.99.12</ecNumber>
    </recommendedName>
    <alternativeName>
        <fullName evidence="5 9">Lipid IV(A) 3-deoxy-D-manno-octulosonic acid transferase</fullName>
    </alternativeName>
</protein>
<keyword evidence="9" id="KW-1133">Transmembrane helix</keyword>
<name>A0A2X3BIE0_9HELI</name>
<comment type="function">
    <text evidence="9">Involved in lipopolysaccharide (LPS) biosynthesis. Catalyzes the transfer of 3-deoxy-D-manno-octulosonate (Kdo) residue(s) from CMP-Kdo to lipid IV(A), the tetraacyldisaccharide-1,4'-bisphosphate precursor of lipid A.</text>
</comment>
<keyword evidence="9" id="KW-1003">Cell membrane</keyword>
<dbReference type="InterPro" id="IPR007507">
    <property type="entry name" value="Glycos_transf_N"/>
</dbReference>
<accession>A0A2X3BIE0</accession>
<organism evidence="11 12">
    <name type="scientific">Helicobacter fennelliae</name>
    <dbReference type="NCBI Taxonomy" id="215"/>
    <lineage>
        <taxon>Bacteria</taxon>
        <taxon>Pseudomonadati</taxon>
        <taxon>Campylobacterota</taxon>
        <taxon>Epsilonproteobacteria</taxon>
        <taxon>Campylobacterales</taxon>
        <taxon>Helicobacteraceae</taxon>
        <taxon>Helicobacter</taxon>
    </lineage>
</organism>
<evidence type="ECO:0000256" key="2">
    <source>
        <dbReference type="ARBA" id="ARBA00012621"/>
    </source>
</evidence>
<dbReference type="GO" id="GO:0043842">
    <property type="term" value="F:Kdo transferase activity"/>
    <property type="evidence" value="ECO:0007669"/>
    <property type="project" value="UniProtKB-EC"/>
</dbReference>
<reference evidence="11 12" key="1">
    <citation type="submission" date="2018-06" db="EMBL/GenBank/DDBJ databases">
        <authorList>
            <consortium name="Pathogen Informatics"/>
            <person name="Doyle S."/>
        </authorList>
    </citation>
    <scope>NUCLEOTIDE SEQUENCE [LARGE SCALE GENOMIC DNA]</scope>
    <source>
        <strain evidence="11 12">NCTC13102</strain>
    </source>
</reference>
<dbReference type="UniPathway" id="UPA00958"/>